<dbReference type="EMBL" id="MU826370">
    <property type="protein sequence ID" value="KAJ7377942.1"/>
    <property type="molecule type" value="Genomic_DNA"/>
</dbReference>
<protein>
    <submittedName>
        <fullName evidence="3">Uncharacterized protein</fullName>
    </submittedName>
</protein>
<feature type="compositionally biased region" description="Basic residues" evidence="1">
    <location>
        <begin position="1336"/>
        <end position="1353"/>
    </location>
</feature>
<sequence>MTELLSKILIFTAFLCVYIYGTKGRPFNFEDVTTEDQNKFEESDLLKRSKTNSGEEGKGHKENKGNKKQVIDAYHLGPYHHGHPWGTVSQWPGYHWGGHPTRHSGWTGYPSMGGWHKSHISKKNSKKSAHKAALKRHMLPTFSYPSYGFAYPSLGFAAVPFTPSPNPWGYEGYRSKLPAKTSKGQTRSSVKGTEAANKRWWPGYMGGWGGWGLGNEGYPGWSPLGDWGHGYDFGGFGHGWGIGLENSFHPFLRAEIPGKHVEKGEAQKRWWPGYMGGWGGWGLGNGGYPGWGPLGDAWGHGFGSYGYGHGLGLGYGYGHGLGLGYGYARGFHSGKEDDKDKAGPKREFIHQPFGGLDYPWDGYGPFADHDYPFLGHDQYLPYPEALYGDFMPFYGFGLGPYAAGPFGYGGHGFYGGHGSYGGYGSYGGHGFHGGHGFFKSKIPNGKSKKMQKELKKEEEASGRHFIHNFNPGRMGWGGAIYPGHGYHGVFPLLAAHPYGTYGGGFYGPYGPPRGAFGPYHRSNVPVNTEESSQSRQVINYNPGCCGWGGCVYPGCGYIGGWTWPLPCHHHHCGCCPCWTRSEAPKTQELKEEKGKSRQEIESPGEGESNEGKPGDQQTHPHLEGSDLMNSEMQNLAMGFPGIEKLQTPMNLAGNQETQRFSDQEMETDGEQQSSPEPAEATQNIAGMTGITPDIGGNGFRTATLGNMKEQQEGQPQSTEDLMSSFNLNMNPSAQGEAPVESFGETGNPGMYPTGAEEQATETASRRADIPGELIKKQAVAYPYHYLYPYSMMTHGINPYYHYAPINYAQHLMTYPTTYPLTHAGFIPQTLPALPAYHGHPSHSIHVGAPNVNVDVHTTREHVAHNPEKQKGGKLKDLVGEFSEKLKLKHKHGQSSHGKKVTKRQIPSFMSPAMNRPMGYGAPLRYPIPNTAGLMGQSMLPSLQQPQPFDMNAMSRSGFPAMQSSVMGPSPLRLAAIRTPLQMRSALTPSQMAFSRQLSGITGISLPFSAQPGMGIVGMASRKKRSSKKKHSKKHNNSTKRQFLAAMPQGFPGGEFPGGAFPGGAFPGGAFPGGAFPGGAFPGGAFPGGAFPGGAFPAGAYPSFALPASPFAGAALPAFPYPLAQSLVQPQQQQQQQQQKQQQQQQPLTFKSGALPAFRAKMAPAGLSQMKSGGILGAPRMPMLSPYSGFTSEPNNPFVKVPQFQNANFFSGSPSSPWAPSAPMRESMSGFPQAPEGNQGPMMPEMPQQGEEPFQMNGEQVAGFNPSSIGLGGGPQPSPMFPEGGPEPGSEGPAPLAMGPPQREMASFYQYRGAGMMESPRYMQPGLAALKKSAVPSKKHNKGKNSKSRTKIPS</sequence>
<feature type="region of interest" description="Disordered" evidence="1">
    <location>
        <begin position="1324"/>
        <end position="1353"/>
    </location>
</feature>
<accession>A0A9W9ZA85</accession>
<feature type="region of interest" description="Disordered" evidence="1">
    <location>
        <begin position="1214"/>
        <end position="1240"/>
    </location>
</feature>
<evidence type="ECO:0000256" key="2">
    <source>
        <dbReference type="SAM" id="SignalP"/>
    </source>
</evidence>
<comment type="caution">
    <text evidence="3">The sequence shown here is derived from an EMBL/GenBank/DDBJ whole genome shotgun (WGS) entry which is preliminary data.</text>
</comment>
<feature type="signal peptide" evidence="2">
    <location>
        <begin position="1"/>
        <end position="24"/>
    </location>
</feature>
<proteinExistence type="predicted"/>
<feature type="region of interest" description="Disordered" evidence="1">
    <location>
        <begin position="1126"/>
        <end position="1146"/>
    </location>
</feature>
<feature type="region of interest" description="Disordered" evidence="1">
    <location>
        <begin position="588"/>
        <end position="625"/>
    </location>
</feature>
<keyword evidence="4" id="KW-1185">Reference proteome</keyword>
<reference evidence="3" key="1">
    <citation type="submission" date="2023-01" db="EMBL/GenBank/DDBJ databases">
        <title>Genome assembly of the deep-sea coral Lophelia pertusa.</title>
        <authorList>
            <person name="Herrera S."/>
            <person name="Cordes E."/>
        </authorList>
    </citation>
    <scope>NUCLEOTIDE SEQUENCE</scope>
    <source>
        <strain evidence="3">USNM1676648</strain>
        <tissue evidence="3">Polyp</tissue>
    </source>
</reference>
<feature type="compositionally biased region" description="Basic and acidic residues" evidence="1">
    <location>
        <begin position="609"/>
        <end position="624"/>
    </location>
</feature>
<organism evidence="3 4">
    <name type="scientific">Desmophyllum pertusum</name>
    <dbReference type="NCBI Taxonomy" id="174260"/>
    <lineage>
        <taxon>Eukaryota</taxon>
        <taxon>Metazoa</taxon>
        <taxon>Cnidaria</taxon>
        <taxon>Anthozoa</taxon>
        <taxon>Hexacorallia</taxon>
        <taxon>Scleractinia</taxon>
        <taxon>Caryophylliina</taxon>
        <taxon>Caryophylliidae</taxon>
        <taxon>Desmophyllum</taxon>
    </lineage>
</organism>
<dbReference type="Proteomes" id="UP001163046">
    <property type="component" value="Unassembled WGS sequence"/>
</dbReference>
<evidence type="ECO:0000256" key="1">
    <source>
        <dbReference type="SAM" id="MobiDB-lite"/>
    </source>
</evidence>
<feature type="compositionally biased region" description="Basic and acidic residues" evidence="1">
    <location>
        <begin position="588"/>
        <end position="600"/>
    </location>
</feature>
<feature type="compositionally biased region" description="Low complexity" evidence="1">
    <location>
        <begin position="1128"/>
        <end position="1146"/>
    </location>
</feature>
<dbReference type="OrthoDB" id="5990571at2759"/>
<feature type="region of interest" description="Disordered" evidence="1">
    <location>
        <begin position="38"/>
        <end position="67"/>
    </location>
</feature>
<feature type="region of interest" description="Disordered" evidence="1">
    <location>
        <begin position="1264"/>
        <end position="1300"/>
    </location>
</feature>
<name>A0A9W9ZA85_9CNID</name>
<gene>
    <name evidence="3" type="ORF">OS493_025257</name>
</gene>
<feature type="chain" id="PRO_5040743305" evidence="2">
    <location>
        <begin position="25"/>
        <end position="1353"/>
    </location>
</feature>
<evidence type="ECO:0000313" key="4">
    <source>
        <dbReference type="Proteomes" id="UP001163046"/>
    </source>
</evidence>
<feature type="compositionally biased region" description="Basic and acidic residues" evidence="1">
    <location>
        <begin position="38"/>
        <end position="65"/>
    </location>
</feature>
<evidence type="ECO:0000313" key="3">
    <source>
        <dbReference type="EMBL" id="KAJ7377942.1"/>
    </source>
</evidence>
<keyword evidence="2" id="KW-0732">Signal</keyword>
<feature type="compositionally biased region" description="Low complexity" evidence="1">
    <location>
        <begin position="1280"/>
        <end position="1294"/>
    </location>
</feature>